<protein>
    <recommendedName>
        <fullName evidence="2">DNA-directed RNA polymerase</fullName>
        <ecNumber evidence="2">2.7.7.6</ecNumber>
    </recommendedName>
</protein>
<dbReference type="Pfam" id="PF04997">
    <property type="entry name" value="RNA_pol_Rpb1_1"/>
    <property type="match status" value="1"/>
</dbReference>
<keyword evidence="3" id="KW-0240">DNA-directed RNA polymerase</keyword>
<evidence type="ECO:0000256" key="6">
    <source>
        <dbReference type="ARBA" id="ARBA00023163"/>
    </source>
</evidence>
<dbReference type="GO" id="GO:0005736">
    <property type="term" value="C:RNA polymerase I complex"/>
    <property type="evidence" value="ECO:0007669"/>
    <property type="project" value="TreeGrafter"/>
</dbReference>
<keyword evidence="4" id="KW-0808">Transferase</keyword>
<sequence length="357" mass="40123">MSSTSGQTSAQIVGVSFGIISKDEIKKLSVLNVETWKTFDELSHPREGGLCDSAFGPAKRDEMCATCGLSEFDCCGHYGHINLSLPVFNPFLIKQLFQVLKMCCFECHHLLFSPTDLEIKIAQMEALSRGLDIILEDLQAFGSSLTTDNIGLDAVSIRLYVRQKLKEKIDEEYNKRFTKSVKNGLNVKNIVEKQQMVYKEFLTGKLLKPNKKCLQCAALKNSLTVLNNALIIMNESKSKASKKIIGADQIEDMAVMDMTAVRVGYLITGLGAHKLIDAKPLDQLIPVDEFLPVMYDKHTDDMMKHHFPVRNLRALSVYPLLIYPTHYVGDNHYISDTEDSHKTELNANSLHPKHTEL</sequence>
<dbReference type="OrthoDB" id="6499913at2759"/>
<evidence type="ECO:0000313" key="8">
    <source>
        <dbReference type="EMBL" id="CAD7631363.1"/>
    </source>
</evidence>
<evidence type="ECO:0000256" key="2">
    <source>
        <dbReference type="ARBA" id="ARBA00012418"/>
    </source>
</evidence>
<dbReference type="PANTHER" id="PTHR19376">
    <property type="entry name" value="DNA-DIRECTED RNA POLYMERASE"/>
    <property type="match status" value="1"/>
</dbReference>
<dbReference type="Gene3D" id="4.10.860.120">
    <property type="entry name" value="RNA polymerase II, clamp domain"/>
    <property type="match status" value="1"/>
</dbReference>
<evidence type="ECO:0000313" key="9">
    <source>
        <dbReference type="Proteomes" id="UP000759131"/>
    </source>
</evidence>
<dbReference type="InterPro" id="IPR044893">
    <property type="entry name" value="RNA_pol_Rpb1_clamp_domain"/>
</dbReference>
<evidence type="ECO:0000256" key="1">
    <source>
        <dbReference type="ARBA" id="ARBA00006460"/>
    </source>
</evidence>
<dbReference type="AlphaFoldDB" id="A0A7R9KXP9"/>
<keyword evidence="9" id="KW-1185">Reference proteome</keyword>
<feature type="domain" description="RNA polymerase Rpb1" evidence="7">
    <location>
        <begin position="11"/>
        <end position="193"/>
    </location>
</feature>
<evidence type="ECO:0000256" key="5">
    <source>
        <dbReference type="ARBA" id="ARBA00022695"/>
    </source>
</evidence>
<keyword evidence="6" id="KW-0804">Transcription</keyword>
<dbReference type="EMBL" id="CAJPIZ010009344">
    <property type="protein sequence ID" value="CAG2111793.1"/>
    <property type="molecule type" value="Genomic_DNA"/>
</dbReference>
<dbReference type="GO" id="GO:0006351">
    <property type="term" value="P:DNA-templated transcription"/>
    <property type="evidence" value="ECO:0007669"/>
    <property type="project" value="InterPro"/>
</dbReference>
<dbReference type="InterPro" id="IPR045867">
    <property type="entry name" value="DNA-dir_RpoC_beta_prime"/>
</dbReference>
<accession>A0A7R9KXP9</accession>
<dbReference type="GO" id="GO:0003677">
    <property type="term" value="F:DNA binding"/>
    <property type="evidence" value="ECO:0007669"/>
    <property type="project" value="InterPro"/>
</dbReference>
<name>A0A7R9KXP9_9ACAR</name>
<proteinExistence type="inferred from homology"/>
<dbReference type="Proteomes" id="UP000759131">
    <property type="component" value="Unassembled WGS sequence"/>
</dbReference>
<evidence type="ECO:0000259" key="7">
    <source>
        <dbReference type="Pfam" id="PF04997"/>
    </source>
</evidence>
<keyword evidence="5" id="KW-0548">Nucleotidyltransferase</keyword>
<organism evidence="8">
    <name type="scientific">Medioppia subpectinata</name>
    <dbReference type="NCBI Taxonomy" id="1979941"/>
    <lineage>
        <taxon>Eukaryota</taxon>
        <taxon>Metazoa</taxon>
        <taxon>Ecdysozoa</taxon>
        <taxon>Arthropoda</taxon>
        <taxon>Chelicerata</taxon>
        <taxon>Arachnida</taxon>
        <taxon>Acari</taxon>
        <taxon>Acariformes</taxon>
        <taxon>Sarcoptiformes</taxon>
        <taxon>Oribatida</taxon>
        <taxon>Brachypylina</taxon>
        <taxon>Oppioidea</taxon>
        <taxon>Oppiidae</taxon>
        <taxon>Medioppia</taxon>
    </lineage>
</organism>
<comment type="similarity">
    <text evidence="1">Belongs to the RNA polymerase beta' chain family.</text>
</comment>
<reference evidence="8" key="1">
    <citation type="submission" date="2020-11" db="EMBL/GenBank/DDBJ databases">
        <authorList>
            <person name="Tran Van P."/>
        </authorList>
    </citation>
    <scope>NUCLEOTIDE SEQUENCE</scope>
</reference>
<gene>
    <name evidence="8" type="ORF">OSB1V03_LOCUS11772</name>
</gene>
<dbReference type="GO" id="GO:0003899">
    <property type="term" value="F:DNA-directed RNA polymerase activity"/>
    <property type="evidence" value="ECO:0007669"/>
    <property type="project" value="UniProtKB-EC"/>
</dbReference>
<dbReference type="PANTHER" id="PTHR19376:SF11">
    <property type="entry name" value="DNA-DIRECTED RNA POLYMERASE I SUBUNIT RPA1"/>
    <property type="match status" value="1"/>
</dbReference>
<evidence type="ECO:0000256" key="3">
    <source>
        <dbReference type="ARBA" id="ARBA00022478"/>
    </source>
</evidence>
<dbReference type="InterPro" id="IPR007080">
    <property type="entry name" value="RNA_pol_Rpb1_1"/>
</dbReference>
<evidence type="ECO:0000256" key="4">
    <source>
        <dbReference type="ARBA" id="ARBA00022679"/>
    </source>
</evidence>
<dbReference type="SUPFAM" id="SSF64484">
    <property type="entry name" value="beta and beta-prime subunits of DNA dependent RNA-polymerase"/>
    <property type="match status" value="1"/>
</dbReference>
<dbReference type="EMBL" id="OC863919">
    <property type="protein sequence ID" value="CAD7631363.1"/>
    <property type="molecule type" value="Genomic_DNA"/>
</dbReference>
<dbReference type="EC" id="2.7.7.6" evidence="2"/>